<reference evidence="4 5" key="1">
    <citation type="submission" date="2019-02" db="EMBL/GenBank/DDBJ databases">
        <title>Genome of Pseudomonas korensis isolated from heavy metal contaminated environment.</title>
        <authorList>
            <person name="Ayangbenro A.S."/>
            <person name="Babalola O."/>
        </authorList>
    </citation>
    <scope>NUCLEOTIDE SEQUENCE [LARGE SCALE GENOMIC DNA]</scope>
    <source>
        <strain evidence="4 5">AB36</strain>
    </source>
</reference>
<sequence>MKKPPPLAGRTDPVFDLLARSPHKQRLADYLALLKPLDDQGRYLPFEALRYRWAGGLDANLCWALVKKARAAQYIHLLPLGEPVQWGKYVPTPLAQKTLSVVDRYASTAALDYMTSQIGERAHFCCLLNDLIEDEAIASSQLEGAATTTRVAKDMLKHQRQPRTPDERMVMGNYRMMNFAWEKRYEPLSIELIAEIHRVGVEGIDDEQYSPGLFRTNDEVVVQDGSGNTVHRPPPAAGLVARLARLSAWINRPAASILDKNYLHPLIKAVTLHFAMGYEHPFRDGNGRVARALFYWFMFKHEFAAFRYIAISLLLRNAPVKYGRSYLHTEADELDLTYFIEFQCAVILRAVAGFTTVYRKSLADTQDFERWLTSSGVIAQLTERQRALYQVAKSGEAKEFTASNVAENFSCSGSEAASILEGLEQLQIFVKRTLGRETVFFLRGLLGGEEHRGELIRPGVMTS</sequence>
<organism evidence="4 5">
    <name type="scientific">Pseudomonas koreensis</name>
    <dbReference type="NCBI Taxonomy" id="198620"/>
    <lineage>
        <taxon>Bacteria</taxon>
        <taxon>Pseudomonadati</taxon>
        <taxon>Pseudomonadota</taxon>
        <taxon>Gammaproteobacteria</taxon>
        <taxon>Pseudomonadales</taxon>
        <taxon>Pseudomonadaceae</taxon>
        <taxon>Pseudomonas</taxon>
    </lineage>
</organism>
<keyword evidence="2" id="KW-0547">Nucleotide-binding</keyword>
<evidence type="ECO:0000256" key="2">
    <source>
        <dbReference type="PIRSR" id="PIRSR640198-2"/>
    </source>
</evidence>
<feature type="active site" evidence="1">
    <location>
        <position position="280"/>
    </location>
</feature>
<dbReference type="SUPFAM" id="SSF140931">
    <property type="entry name" value="Fic-like"/>
    <property type="match status" value="1"/>
</dbReference>
<evidence type="ECO:0000313" key="4">
    <source>
        <dbReference type="EMBL" id="RYM40957.1"/>
    </source>
</evidence>
<dbReference type="Proteomes" id="UP000291107">
    <property type="component" value="Unassembled WGS sequence"/>
</dbReference>
<dbReference type="AlphaFoldDB" id="A0A4Q4L2K9"/>
<dbReference type="InterPro" id="IPR036597">
    <property type="entry name" value="Fido-like_dom_sf"/>
</dbReference>
<dbReference type="Pfam" id="PF02661">
    <property type="entry name" value="Fic"/>
    <property type="match status" value="1"/>
</dbReference>
<protein>
    <submittedName>
        <fullName evidence="4">Fic family protein</fullName>
    </submittedName>
</protein>
<dbReference type="RefSeq" id="WP_129998753.1">
    <property type="nucleotide sequence ID" value="NZ_SEUB01000005.1"/>
</dbReference>
<evidence type="ECO:0000256" key="1">
    <source>
        <dbReference type="PIRSR" id="PIRSR640198-1"/>
    </source>
</evidence>
<dbReference type="EMBL" id="SEUB01000005">
    <property type="protein sequence ID" value="RYM40957.1"/>
    <property type="molecule type" value="Genomic_DNA"/>
</dbReference>
<dbReference type="InterPro" id="IPR040198">
    <property type="entry name" value="Fido_containing"/>
</dbReference>
<dbReference type="GO" id="GO:0005524">
    <property type="term" value="F:ATP binding"/>
    <property type="evidence" value="ECO:0007669"/>
    <property type="project" value="UniProtKB-KW"/>
</dbReference>
<comment type="caution">
    <text evidence="4">The sequence shown here is derived from an EMBL/GenBank/DDBJ whole genome shotgun (WGS) entry which is preliminary data.</text>
</comment>
<proteinExistence type="predicted"/>
<dbReference type="Gene3D" id="1.10.3290.10">
    <property type="entry name" value="Fido-like domain"/>
    <property type="match status" value="1"/>
</dbReference>
<dbReference type="PANTHER" id="PTHR13504:SF38">
    <property type="entry name" value="FIDO DOMAIN-CONTAINING PROTEIN"/>
    <property type="match status" value="1"/>
</dbReference>
<keyword evidence="2" id="KW-0067">ATP-binding</keyword>
<gene>
    <name evidence="4" type="ORF">EVS84_13710</name>
</gene>
<accession>A0A4Q4L2K9</accession>
<evidence type="ECO:0000313" key="5">
    <source>
        <dbReference type="Proteomes" id="UP000291107"/>
    </source>
</evidence>
<feature type="binding site" evidence="2">
    <location>
        <begin position="222"/>
        <end position="231"/>
    </location>
    <ligand>
        <name>ATP</name>
        <dbReference type="ChEBI" id="CHEBI:30616"/>
    </ligand>
</feature>
<name>A0A4Q4L2K9_9PSED</name>
<feature type="binding site" evidence="2">
    <location>
        <begin position="284"/>
        <end position="291"/>
    </location>
    <ligand>
        <name>ATP</name>
        <dbReference type="ChEBI" id="CHEBI:30616"/>
    </ligand>
</feature>
<evidence type="ECO:0000259" key="3">
    <source>
        <dbReference type="PROSITE" id="PS51459"/>
    </source>
</evidence>
<feature type="domain" description="Fido" evidence="3">
    <location>
        <begin position="188"/>
        <end position="345"/>
    </location>
</feature>
<dbReference type="PROSITE" id="PS51459">
    <property type="entry name" value="FIDO"/>
    <property type="match status" value="1"/>
</dbReference>
<dbReference type="InterPro" id="IPR003812">
    <property type="entry name" value="Fido"/>
</dbReference>
<dbReference type="PANTHER" id="PTHR13504">
    <property type="entry name" value="FIDO DOMAIN-CONTAINING PROTEIN DDB_G0283145"/>
    <property type="match status" value="1"/>
</dbReference>